<dbReference type="RefSeq" id="XP_056754224.1">
    <property type="nucleotide sequence ID" value="XM_056894476.1"/>
</dbReference>
<dbReference type="InterPro" id="IPR036188">
    <property type="entry name" value="FAD/NAD-bd_sf"/>
</dbReference>
<evidence type="ECO:0008006" key="9">
    <source>
        <dbReference type="Google" id="ProtNLM"/>
    </source>
</evidence>
<dbReference type="InterPro" id="IPR020946">
    <property type="entry name" value="Flavin_mOase-like"/>
</dbReference>
<proteinExistence type="inferred from homology"/>
<keyword evidence="3" id="KW-0285">Flavoprotein</keyword>
<keyword evidence="6" id="KW-1133">Transmembrane helix</keyword>
<gene>
    <name evidence="7" type="ORF">N7537_003418</name>
</gene>
<reference evidence="7" key="2">
    <citation type="submission" date="2023-01" db="EMBL/GenBank/DDBJ databases">
        <authorList>
            <person name="Petersen C."/>
        </authorList>
    </citation>
    <scope>NUCLEOTIDE SEQUENCE</scope>
    <source>
        <strain evidence="7">IBT 12815</strain>
    </source>
</reference>
<comment type="caution">
    <text evidence="7">The sequence shown here is derived from an EMBL/GenBank/DDBJ whole genome shotgun (WGS) entry which is preliminary data.</text>
</comment>
<evidence type="ECO:0000256" key="6">
    <source>
        <dbReference type="SAM" id="Phobius"/>
    </source>
</evidence>
<name>A0AAD6E9S3_9EURO</name>
<evidence type="ECO:0000313" key="8">
    <source>
        <dbReference type="Proteomes" id="UP001213799"/>
    </source>
</evidence>
<protein>
    <recommendedName>
        <fullName evidence="9">L-ornithine N(5)-oxygenase</fullName>
    </recommendedName>
</protein>
<dbReference type="Pfam" id="PF00743">
    <property type="entry name" value="FMO-like"/>
    <property type="match status" value="1"/>
</dbReference>
<dbReference type="GO" id="GO:0050660">
    <property type="term" value="F:flavin adenine dinucleotide binding"/>
    <property type="evidence" value="ECO:0007669"/>
    <property type="project" value="InterPro"/>
</dbReference>
<keyword evidence="6" id="KW-0472">Membrane</keyword>
<dbReference type="SUPFAM" id="SSF51905">
    <property type="entry name" value="FAD/NAD(P)-binding domain"/>
    <property type="match status" value="1"/>
</dbReference>
<evidence type="ECO:0000256" key="5">
    <source>
        <dbReference type="ARBA" id="ARBA00023002"/>
    </source>
</evidence>
<keyword evidence="8" id="KW-1185">Reference proteome</keyword>
<evidence type="ECO:0000256" key="1">
    <source>
        <dbReference type="ARBA" id="ARBA00001974"/>
    </source>
</evidence>
<dbReference type="EMBL" id="JAQJAE010000002">
    <property type="protein sequence ID" value="KAJ5606799.1"/>
    <property type="molecule type" value="Genomic_DNA"/>
</dbReference>
<dbReference type="Gene3D" id="3.50.50.60">
    <property type="entry name" value="FAD/NAD(P)-binding domain"/>
    <property type="match status" value="2"/>
</dbReference>
<dbReference type="PANTHER" id="PTHR42877:SF5">
    <property type="entry name" value="L-ORNITHINE N(5)-MONOOXYGENASE-RELATED"/>
    <property type="match status" value="1"/>
</dbReference>
<dbReference type="GO" id="GO:0050661">
    <property type="term" value="F:NADP binding"/>
    <property type="evidence" value="ECO:0007669"/>
    <property type="project" value="InterPro"/>
</dbReference>
<keyword evidence="5" id="KW-0560">Oxidoreductase</keyword>
<accession>A0AAD6E9S3</accession>
<dbReference type="PANTHER" id="PTHR42877">
    <property type="entry name" value="L-ORNITHINE N(5)-MONOOXYGENASE-RELATED"/>
    <property type="match status" value="1"/>
</dbReference>
<evidence type="ECO:0000256" key="4">
    <source>
        <dbReference type="ARBA" id="ARBA00022827"/>
    </source>
</evidence>
<evidence type="ECO:0000256" key="3">
    <source>
        <dbReference type="ARBA" id="ARBA00022630"/>
    </source>
</evidence>
<evidence type="ECO:0000256" key="2">
    <source>
        <dbReference type="ARBA" id="ARBA00010139"/>
    </source>
</evidence>
<dbReference type="Proteomes" id="UP001213799">
    <property type="component" value="Unassembled WGS sequence"/>
</dbReference>
<sequence>MACKLKTKLNCDEYTIYDRSAAPGGTWWANKSAFYTLSFAPNPDFSNVFPPQADIIEYFNGVVERFGVYRHVVPNTEWVGAYWQDLTSTWLVKLKDLSTGGTFYQECKILISAVGGLVNPNTFDVPGVDTFEGDIIHTARWKTDTSLRQKDVIVVGNGCSAAQLVPAIADEAKNITQFMRTPQHYVENDNMQISGNWKMLFRYVPGVLWILRIIIFLYLESTATRFNVDGSGSSRAREKSSRKSEEYIKKYAPEEYWPLLIPKYDIGCKRRVFDNSKYIGYLQRSNIHLTDDPIVALQQHSVMTQSGQQYPADIIILATGFSLTQYDVELIGRNGHNRNDHWSEYGYKEAYKSIAMSGFPNFFYVLGPNSGKSHTSTIYSIENYTNLITRVIAPIIKGHSSFVEVKADREKLYNQRLHAAIAKTVFNNSCGSVCHSNP</sequence>
<keyword evidence="6" id="KW-0812">Transmembrane</keyword>
<dbReference type="GO" id="GO:0004499">
    <property type="term" value="F:N,N-dimethylaniline monooxygenase activity"/>
    <property type="evidence" value="ECO:0007669"/>
    <property type="project" value="InterPro"/>
</dbReference>
<dbReference type="InterPro" id="IPR051209">
    <property type="entry name" value="FAD-bind_Monooxygenase_sf"/>
</dbReference>
<comment type="similarity">
    <text evidence="2">Belongs to the FAD-binding monooxygenase family.</text>
</comment>
<dbReference type="AlphaFoldDB" id="A0AAD6E9S3"/>
<dbReference type="GeneID" id="81584718"/>
<organism evidence="7 8">
    <name type="scientific">Penicillium hordei</name>
    <dbReference type="NCBI Taxonomy" id="40994"/>
    <lineage>
        <taxon>Eukaryota</taxon>
        <taxon>Fungi</taxon>
        <taxon>Dikarya</taxon>
        <taxon>Ascomycota</taxon>
        <taxon>Pezizomycotina</taxon>
        <taxon>Eurotiomycetes</taxon>
        <taxon>Eurotiomycetidae</taxon>
        <taxon>Eurotiales</taxon>
        <taxon>Aspergillaceae</taxon>
        <taxon>Penicillium</taxon>
    </lineage>
</organism>
<reference evidence="7" key="1">
    <citation type="journal article" date="2023" name="IMA Fungus">
        <title>Comparative genomic study of the Penicillium genus elucidates a diverse pangenome and 15 lateral gene transfer events.</title>
        <authorList>
            <person name="Petersen C."/>
            <person name="Sorensen T."/>
            <person name="Nielsen M.R."/>
            <person name="Sondergaard T.E."/>
            <person name="Sorensen J.L."/>
            <person name="Fitzpatrick D.A."/>
            <person name="Frisvad J.C."/>
            <person name="Nielsen K.L."/>
        </authorList>
    </citation>
    <scope>NUCLEOTIDE SEQUENCE</scope>
    <source>
        <strain evidence="7">IBT 12815</strain>
    </source>
</reference>
<evidence type="ECO:0000313" key="7">
    <source>
        <dbReference type="EMBL" id="KAJ5606799.1"/>
    </source>
</evidence>
<keyword evidence="4" id="KW-0274">FAD</keyword>
<comment type="cofactor">
    <cofactor evidence="1">
        <name>FAD</name>
        <dbReference type="ChEBI" id="CHEBI:57692"/>
    </cofactor>
</comment>
<feature type="transmembrane region" description="Helical" evidence="6">
    <location>
        <begin position="200"/>
        <end position="219"/>
    </location>
</feature>